<keyword evidence="11" id="KW-1185">Reference proteome</keyword>
<keyword evidence="9" id="KW-0732">Signal</keyword>
<proteinExistence type="inferred from homology"/>
<accession>A0ABQ8T767</accession>
<protein>
    <recommendedName>
        <fullName evidence="7">Small ribosomal subunit protein mS31</fullName>
    </recommendedName>
    <alternativeName>
        <fullName evidence="8">28S ribosomal protein S31, mitochondrial</fullName>
    </alternativeName>
</protein>
<organism evidence="10 11">
    <name type="scientific">Periplaneta americana</name>
    <name type="common">American cockroach</name>
    <name type="synonym">Blatta americana</name>
    <dbReference type="NCBI Taxonomy" id="6978"/>
    <lineage>
        <taxon>Eukaryota</taxon>
        <taxon>Metazoa</taxon>
        <taxon>Ecdysozoa</taxon>
        <taxon>Arthropoda</taxon>
        <taxon>Hexapoda</taxon>
        <taxon>Insecta</taxon>
        <taxon>Pterygota</taxon>
        <taxon>Neoptera</taxon>
        <taxon>Polyneoptera</taxon>
        <taxon>Dictyoptera</taxon>
        <taxon>Blattodea</taxon>
        <taxon>Blattoidea</taxon>
        <taxon>Blattidae</taxon>
        <taxon>Blattinae</taxon>
        <taxon>Periplaneta</taxon>
    </lineage>
</organism>
<evidence type="ECO:0000256" key="8">
    <source>
        <dbReference type="ARBA" id="ARBA00035363"/>
    </source>
</evidence>
<evidence type="ECO:0000256" key="5">
    <source>
        <dbReference type="ARBA" id="ARBA00023128"/>
    </source>
</evidence>
<dbReference type="PANTHER" id="PTHR13231:SF3">
    <property type="entry name" value="SMALL RIBOSOMAL SUBUNIT PROTEIN MS31"/>
    <property type="match status" value="1"/>
</dbReference>
<evidence type="ECO:0000256" key="4">
    <source>
        <dbReference type="ARBA" id="ARBA00022980"/>
    </source>
</evidence>
<evidence type="ECO:0000313" key="11">
    <source>
        <dbReference type="Proteomes" id="UP001148838"/>
    </source>
</evidence>
<keyword evidence="5" id="KW-0496">Mitochondrion</keyword>
<evidence type="ECO:0000256" key="3">
    <source>
        <dbReference type="ARBA" id="ARBA00022946"/>
    </source>
</evidence>
<sequence>LIVVILFFEFHKSLFETVLAPFVEQASSYISGQDEESKVYFTEHVFLEHLLDPWCPKKGPVRHFMELVCVGLSKNPYITVQMKMEHIHWFRDYFQQKKQVLEETGALPHIKDSEPTVIK</sequence>
<feature type="chain" id="PRO_5045397497" description="Small ribosomal subunit protein mS31" evidence="9">
    <location>
        <begin position="16"/>
        <end position="119"/>
    </location>
</feature>
<gene>
    <name evidence="10" type="ORF">ANN_11595</name>
</gene>
<keyword evidence="6" id="KW-0687">Ribonucleoprotein</keyword>
<dbReference type="Proteomes" id="UP001148838">
    <property type="component" value="Unassembled WGS sequence"/>
</dbReference>
<dbReference type="PANTHER" id="PTHR13231">
    <property type="entry name" value="MITOCHONDRIAL RIBOSOMAL PROTEIN S31"/>
    <property type="match status" value="1"/>
</dbReference>
<dbReference type="InterPro" id="IPR026299">
    <property type="entry name" value="MRP-S31"/>
</dbReference>
<evidence type="ECO:0000256" key="6">
    <source>
        <dbReference type="ARBA" id="ARBA00023274"/>
    </source>
</evidence>
<dbReference type="Pfam" id="PF15433">
    <property type="entry name" value="MRP-S31"/>
    <property type="match status" value="1"/>
</dbReference>
<keyword evidence="4" id="KW-0689">Ribosomal protein</keyword>
<dbReference type="EMBL" id="JAJSOF020000015">
    <property type="protein sequence ID" value="KAJ4441737.1"/>
    <property type="molecule type" value="Genomic_DNA"/>
</dbReference>
<evidence type="ECO:0000256" key="7">
    <source>
        <dbReference type="ARBA" id="ARBA00035133"/>
    </source>
</evidence>
<reference evidence="10 11" key="1">
    <citation type="journal article" date="2022" name="Allergy">
        <title>Genome assembly and annotation of Periplaneta americana reveal a comprehensive cockroach allergen profile.</title>
        <authorList>
            <person name="Wang L."/>
            <person name="Xiong Q."/>
            <person name="Saelim N."/>
            <person name="Wang L."/>
            <person name="Nong W."/>
            <person name="Wan A.T."/>
            <person name="Shi M."/>
            <person name="Liu X."/>
            <person name="Cao Q."/>
            <person name="Hui J.H.L."/>
            <person name="Sookrung N."/>
            <person name="Leung T.F."/>
            <person name="Tungtrongchitr A."/>
            <person name="Tsui S.K.W."/>
        </authorList>
    </citation>
    <scope>NUCLEOTIDE SEQUENCE [LARGE SCALE GENOMIC DNA]</scope>
    <source>
        <strain evidence="10">PWHHKU_190912</strain>
    </source>
</reference>
<evidence type="ECO:0000256" key="1">
    <source>
        <dbReference type="ARBA" id="ARBA00004173"/>
    </source>
</evidence>
<feature type="non-terminal residue" evidence="10">
    <location>
        <position position="1"/>
    </location>
</feature>
<comment type="subcellular location">
    <subcellularLocation>
        <location evidence="1">Mitochondrion</location>
    </subcellularLocation>
</comment>
<evidence type="ECO:0000256" key="2">
    <source>
        <dbReference type="ARBA" id="ARBA00011057"/>
    </source>
</evidence>
<comment type="similarity">
    <text evidence="2">Belongs to the mitochondrion-specific ribosomal protein mS31 family.</text>
</comment>
<feature type="signal peptide" evidence="9">
    <location>
        <begin position="1"/>
        <end position="15"/>
    </location>
</feature>
<evidence type="ECO:0000313" key="10">
    <source>
        <dbReference type="EMBL" id="KAJ4441737.1"/>
    </source>
</evidence>
<keyword evidence="3" id="KW-0809">Transit peptide</keyword>
<evidence type="ECO:0000256" key="9">
    <source>
        <dbReference type="SAM" id="SignalP"/>
    </source>
</evidence>
<name>A0ABQ8T767_PERAM</name>
<comment type="caution">
    <text evidence="10">The sequence shown here is derived from an EMBL/GenBank/DDBJ whole genome shotgun (WGS) entry which is preliminary data.</text>
</comment>